<dbReference type="AlphaFoldDB" id="A0A9Q0BTI0"/>
<proteinExistence type="predicted"/>
<accession>A0A9Q0BTI0</accession>
<comment type="caution">
    <text evidence="1">The sequence shown here is derived from an EMBL/GenBank/DDBJ whole genome shotgun (WGS) entry which is preliminary data.</text>
</comment>
<evidence type="ECO:0000313" key="2">
    <source>
        <dbReference type="Proteomes" id="UP001059596"/>
    </source>
</evidence>
<dbReference type="EMBL" id="JAMKOV010000002">
    <property type="protein sequence ID" value="KAI8043596.1"/>
    <property type="molecule type" value="Genomic_DNA"/>
</dbReference>
<name>A0A9Q0BTI0_9MUSC</name>
<evidence type="ECO:0000313" key="1">
    <source>
        <dbReference type="EMBL" id="KAI8043596.1"/>
    </source>
</evidence>
<reference evidence="1" key="1">
    <citation type="journal article" date="2023" name="Genome Biol. Evol.">
        <title>Long-read-based Genome Assembly of Drosophila gunungcola Reveals Fewer Chemosensory Genes in Flower-breeding Species.</title>
        <authorList>
            <person name="Negi A."/>
            <person name="Liao B.Y."/>
            <person name="Yeh S.D."/>
        </authorList>
    </citation>
    <scope>NUCLEOTIDE SEQUENCE</scope>
    <source>
        <strain evidence="1">Sukarami</strain>
    </source>
</reference>
<keyword evidence="2" id="KW-1185">Reference proteome</keyword>
<gene>
    <name evidence="1" type="ORF">M5D96_004929</name>
</gene>
<organism evidence="1 2">
    <name type="scientific">Drosophila gunungcola</name>
    <name type="common">fruit fly</name>
    <dbReference type="NCBI Taxonomy" id="103775"/>
    <lineage>
        <taxon>Eukaryota</taxon>
        <taxon>Metazoa</taxon>
        <taxon>Ecdysozoa</taxon>
        <taxon>Arthropoda</taxon>
        <taxon>Hexapoda</taxon>
        <taxon>Insecta</taxon>
        <taxon>Pterygota</taxon>
        <taxon>Neoptera</taxon>
        <taxon>Endopterygota</taxon>
        <taxon>Diptera</taxon>
        <taxon>Brachycera</taxon>
        <taxon>Muscomorpha</taxon>
        <taxon>Ephydroidea</taxon>
        <taxon>Drosophilidae</taxon>
        <taxon>Drosophila</taxon>
        <taxon>Sophophora</taxon>
    </lineage>
</organism>
<dbReference type="Proteomes" id="UP001059596">
    <property type="component" value="Unassembled WGS sequence"/>
</dbReference>
<sequence length="45" mass="4981">MSTNLAGCFAAYRVYGTGCATNWAPYCENPTAGLSSEYHILEWLF</sequence>
<protein>
    <submittedName>
        <fullName evidence="1">Uncharacterized protein</fullName>
    </submittedName>
</protein>